<dbReference type="InterPro" id="IPR036413">
    <property type="entry name" value="YaeB-like_sf"/>
</dbReference>
<dbReference type="Gene3D" id="2.40.30.70">
    <property type="entry name" value="YaeB-like"/>
    <property type="match status" value="1"/>
</dbReference>
<dbReference type="PATRIC" id="fig|1286635.3.peg.4513"/>
<evidence type="ECO:0000313" key="5">
    <source>
        <dbReference type="Proteomes" id="UP000014216"/>
    </source>
</evidence>
<evidence type="ECO:0000256" key="1">
    <source>
        <dbReference type="ARBA" id="ARBA00022691"/>
    </source>
</evidence>
<dbReference type="OrthoDB" id="9804309at2"/>
<protein>
    <recommendedName>
        <fullName evidence="3">TsaA-like domain-containing protein</fullName>
    </recommendedName>
</protein>
<reference evidence="4 5" key="1">
    <citation type="journal article" date="2013" name="Genome Announc.">
        <title>Draft Genome Sequence of Desulfotignum phosphitoxidans DSM 13687 Strain FiPS-3.</title>
        <authorList>
            <person name="Poehlein A."/>
            <person name="Daniel R."/>
            <person name="Simeonova D.D."/>
        </authorList>
    </citation>
    <scope>NUCLEOTIDE SEQUENCE [LARGE SCALE GENOMIC DNA]</scope>
    <source>
        <strain evidence="4 5">DSM 13687</strain>
    </source>
</reference>
<comment type="similarity">
    <text evidence="2">Belongs to the tRNA methyltransferase O family.</text>
</comment>
<organism evidence="4 5">
    <name type="scientific">Desulfotignum phosphitoxidans DSM 13687</name>
    <dbReference type="NCBI Taxonomy" id="1286635"/>
    <lineage>
        <taxon>Bacteria</taxon>
        <taxon>Pseudomonadati</taxon>
        <taxon>Thermodesulfobacteriota</taxon>
        <taxon>Desulfobacteria</taxon>
        <taxon>Desulfobacterales</taxon>
        <taxon>Desulfobacteraceae</taxon>
        <taxon>Desulfotignum</taxon>
    </lineage>
</organism>
<sequence>MDILFHPIGTIHTPYTSHHDVPHQPNPEAAGTFYIDLNPELADGLYRLDTFNYIQVFFFLDRPDKPVTLHVRPPSGGGREVGLFASRSPRRPNPIGLSTVRLKGITGTRLDISGIDVLDNTPLLDLKPHFKGLDFKEDANDGWRNRT</sequence>
<dbReference type="NCBIfam" id="TIGR00104">
    <property type="entry name" value="tRNA_TsaA"/>
    <property type="match status" value="1"/>
</dbReference>
<dbReference type="PROSITE" id="PS51668">
    <property type="entry name" value="TSAA_2"/>
    <property type="match status" value="1"/>
</dbReference>
<dbReference type="RefSeq" id="WP_006968486.1">
    <property type="nucleotide sequence ID" value="NZ_APJX01000014.1"/>
</dbReference>
<evidence type="ECO:0000313" key="4">
    <source>
        <dbReference type="EMBL" id="EMS77589.1"/>
    </source>
</evidence>
<dbReference type="CDD" id="cd09281">
    <property type="entry name" value="UPF0066"/>
    <property type="match status" value="1"/>
</dbReference>
<gene>
    <name evidence="4" type="ORF">Dpo_14c00730</name>
</gene>
<dbReference type="PANTHER" id="PTHR12818">
    <property type="entry name" value="TRNA (ADENINE(37)-N6)-METHYLTRANSFERASE"/>
    <property type="match status" value="1"/>
</dbReference>
<comment type="caution">
    <text evidence="4">The sequence shown here is derived from an EMBL/GenBank/DDBJ whole genome shotgun (WGS) entry which is preliminary data.</text>
</comment>
<dbReference type="InterPro" id="IPR036414">
    <property type="entry name" value="YaeB_N_sf"/>
</dbReference>
<evidence type="ECO:0000256" key="2">
    <source>
        <dbReference type="ARBA" id="ARBA00033753"/>
    </source>
</evidence>
<accession>S0FWS2</accession>
<dbReference type="InterPro" id="IPR040372">
    <property type="entry name" value="YaeB-like"/>
</dbReference>
<dbReference type="Proteomes" id="UP000014216">
    <property type="component" value="Unassembled WGS sequence"/>
</dbReference>
<keyword evidence="5" id="KW-1185">Reference proteome</keyword>
<evidence type="ECO:0000259" key="3">
    <source>
        <dbReference type="PROSITE" id="PS51668"/>
    </source>
</evidence>
<dbReference type="EMBL" id="APJX01000014">
    <property type="protein sequence ID" value="EMS77589.1"/>
    <property type="molecule type" value="Genomic_DNA"/>
</dbReference>
<name>S0FWS2_9BACT</name>
<keyword evidence="1" id="KW-0949">S-adenosyl-L-methionine</keyword>
<feature type="domain" description="TsaA-like" evidence="3">
    <location>
        <begin position="5"/>
        <end position="138"/>
    </location>
</feature>
<dbReference type="InterPro" id="IPR023370">
    <property type="entry name" value="TrmO-like_N"/>
</dbReference>
<dbReference type="SUPFAM" id="SSF118196">
    <property type="entry name" value="YaeB-like"/>
    <property type="match status" value="1"/>
</dbReference>
<dbReference type="AlphaFoldDB" id="S0FWS2"/>
<proteinExistence type="inferred from homology"/>
<dbReference type="Pfam" id="PF01980">
    <property type="entry name" value="TrmO_N"/>
    <property type="match status" value="1"/>
</dbReference>
<dbReference type="PANTHER" id="PTHR12818:SF0">
    <property type="entry name" value="TRNA (ADENINE(37)-N6)-METHYLTRANSFERASE"/>
    <property type="match status" value="1"/>
</dbReference>